<dbReference type="InterPro" id="IPR014729">
    <property type="entry name" value="Rossmann-like_a/b/a_fold"/>
</dbReference>
<dbReference type="PRINTS" id="PR01438">
    <property type="entry name" value="UNVRSLSTRESS"/>
</dbReference>
<protein>
    <recommendedName>
        <fullName evidence="2">UspA domain-containing protein</fullName>
    </recommendedName>
</protein>
<dbReference type="Proteomes" id="UP000464507">
    <property type="component" value="Chromosome"/>
</dbReference>
<name>A0A7L5ALN9_9MICO</name>
<dbReference type="SUPFAM" id="SSF52402">
    <property type="entry name" value="Adenine nucleotide alpha hydrolases-like"/>
    <property type="match status" value="1"/>
</dbReference>
<comment type="similarity">
    <text evidence="1">Belongs to the universal stress protein A family.</text>
</comment>
<proteinExistence type="inferred from homology"/>
<dbReference type="PANTHER" id="PTHR46268">
    <property type="entry name" value="STRESS RESPONSE PROTEIN NHAX"/>
    <property type="match status" value="1"/>
</dbReference>
<dbReference type="EMBL" id="CP017146">
    <property type="protein sequence ID" value="QHO69209.1"/>
    <property type="molecule type" value="Genomic_DNA"/>
</dbReference>
<dbReference type="KEGG" id="mant:BHD05_05650"/>
<gene>
    <name evidence="3" type="ORF">BHD05_05650</name>
</gene>
<dbReference type="InterPro" id="IPR006016">
    <property type="entry name" value="UspA"/>
</dbReference>
<evidence type="ECO:0000259" key="2">
    <source>
        <dbReference type="Pfam" id="PF00582"/>
    </source>
</evidence>
<dbReference type="CDD" id="cd00293">
    <property type="entry name" value="USP-like"/>
    <property type="match status" value="1"/>
</dbReference>
<evidence type="ECO:0000313" key="4">
    <source>
        <dbReference type="Proteomes" id="UP000464507"/>
    </source>
</evidence>
<evidence type="ECO:0000313" key="3">
    <source>
        <dbReference type="EMBL" id="QHO69209.1"/>
    </source>
</evidence>
<dbReference type="PANTHER" id="PTHR46268:SF6">
    <property type="entry name" value="UNIVERSAL STRESS PROTEIN UP12"/>
    <property type="match status" value="1"/>
</dbReference>
<reference evidence="3 4" key="1">
    <citation type="submission" date="2016-09" db="EMBL/GenBank/DDBJ databases">
        <title>Complete genome sequence of microbes from the polar regions.</title>
        <authorList>
            <person name="Liao L."/>
            <person name="Chen B."/>
        </authorList>
    </citation>
    <scope>NUCLEOTIDE SEQUENCE [LARGE SCALE GENOMIC DNA]</scope>
    <source>
        <strain evidence="3 4">ZS314</strain>
    </source>
</reference>
<dbReference type="Pfam" id="PF00582">
    <property type="entry name" value="Usp"/>
    <property type="match status" value="1"/>
</dbReference>
<evidence type="ECO:0000256" key="1">
    <source>
        <dbReference type="ARBA" id="ARBA00008791"/>
    </source>
</evidence>
<dbReference type="OrthoDB" id="5186731at2"/>
<dbReference type="RefSeq" id="WP_161885573.1">
    <property type="nucleotide sequence ID" value="NZ_CP017146.1"/>
</dbReference>
<organism evidence="3 4">
    <name type="scientific">Marisediminicola antarctica</name>
    <dbReference type="NCBI Taxonomy" id="674079"/>
    <lineage>
        <taxon>Bacteria</taxon>
        <taxon>Bacillati</taxon>
        <taxon>Actinomycetota</taxon>
        <taxon>Actinomycetes</taxon>
        <taxon>Micrococcales</taxon>
        <taxon>Microbacteriaceae</taxon>
        <taxon>Marisediminicola</taxon>
    </lineage>
</organism>
<dbReference type="InterPro" id="IPR006015">
    <property type="entry name" value="Universal_stress_UspA"/>
</dbReference>
<dbReference type="AlphaFoldDB" id="A0A7L5ALN9"/>
<dbReference type="Gene3D" id="3.40.50.620">
    <property type="entry name" value="HUPs"/>
    <property type="match status" value="1"/>
</dbReference>
<keyword evidence="4" id="KW-1185">Reference proteome</keyword>
<feature type="domain" description="UspA" evidence="2">
    <location>
        <begin position="4"/>
        <end position="143"/>
    </location>
</feature>
<accession>A0A7L5ALN9</accession>
<sequence>MSSLLVGVDNSSSSRRAVAFAARLASESGASLRIVHVIPWSPYSFSTPAENEHRSASKQMEIAAADQQIMQPALAATQEFTVTPTTTIVHGNPAETLASMAERLEGAHIIVGRTGDSKFKQVIFGSTPSKLIQISSTPVTVIP</sequence>